<dbReference type="SUPFAM" id="SSF161084">
    <property type="entry name" value="MAPEG domain-like"/>
    <property type="match status" value="1"/>
</dbReference>
<accession>A0A2A5WDC7</accession>
<comment type="caution">
    <text evidence="6">The sequence shown here is derived from an EMBL/GenBank/DDBJ whole genome shotgun (WGS) entry which is preliminary data.</text>
</comment>
<keyword evidence="3 5" id="KW-1133">Transmembrane helix</keyword>
<evidence type="ECO:0000256" key="4">
    <source>
        <dbReference type="ARBA" id="ARBA00023136"/>
    </source>
</evidence>
<feature type="transmembrane region" description="Helical" evidence="5">
    <location>
        <begin position="104"/>
        <end position="128"/>
    </location>
</feature>
<evidence type="ECO:0000313" key="7">
    <source>
        <dbReference type="Proteomes" id="UP000219329"/>
    </source>
</evidence>
<keyword evidence="2 5" id="KW-0812">Transmembrane</keyword>
<dbReference type="EMBL" id="NTJZ01000004">
    <property type="protein sequence ID" value="PDH34247.1"/>
    <property type="molecule type" value="Genomic_DNA"/>
</dbReference>
<dbReference type="Proteomes" id="UP000219329">
    <property type="component" value="Unassembled WGS sequence"/>
</dbReference>
<evidence type="ECO:0000256" key="2">
    <source>
        <dbReference type="ARBA" id="ARBA00022692"/>
    </source>
</evidence>
<dbReference type="PANTHER" id="PTHR35371">
    <property type="entry name" value="INNER MEMBRANE PROTEIN"/>
    <property type="match status" value="1"/>
</dbReference>
<evidence type="ECO:0000256" key="5">
    <source>
        <dbReference type="SAM" id="Phobius"/>
    </source>
</evidence>
<comment type="subcellular location">
    <subcellularLocation>
        <location evidence="1">Membrane</location>
    </subcellularLocation>
</comment>
<organism evidence="6 7">
    <name type="scientific">OM182 bacterium MED-G28</name>
    <dbReference type="NCBI Taxonomy" id="1986256"/>
    <lineage>
        <taxon>Bacteria</taxon>
        <taxon>Pseudomonadati</taxon>
        <taxon>Pseudomonadota</taxon>
        <taxon>Gammaproteobacteria</taxon>
        <taxon>OMG group</taxon>
        <taxon>OM182 clade</taxon>
    </lineage>
</organism>
<evidence type="ECO:0000256" key="1">
    <source>
        <dbReference type="ARBA" id="ARBA00004370"/>
    </source>
</evidence>
<dbReference type="PANTHER" id="PTHR35371:SF1">
    <property type="entry name" value="BLR7753 PROTEIN"/>
    <property type="match status" value="1"/>
</dbReference>
<proteinExistence type="predicted"/>
<feature type="transmembrane region" description="Helical" evidence="5">
    <location>
        <begin position="63"/>
        <end position="92"/>
    </location>
</feature>
<keyword evidence="4 5" id="KW-0472">Membrane</keyword>
<reference evidence="6 7" key="1">
    <citation type="submission" date="2017-08" db="EMBL/GenBank/DDBJ databases">
        <title>Fine stratification of microbial communities through a metagenomic profile of the photic zone.</title>
        <authorList>
            <person name="Haro-Moreno J.M."/>
            <person name="Lopez-Perez M."/>
            <person name="De La Torre J."/>
            <person name="Picazo A."/>
            <person name="Camacho A."/>
            <person name="Rodriguez-Valera F."/>
        </authorList>
    </citation>
    <scope>NUCLEOTIDE SEQUENCE [LARGE SCALE GENOMIC DNA]</scope>
    <source>
        <strain evidence="6">MED-G28</strain>
    </source>
</reference>
<name>A0A2A5WDC7_9GAMM</name>
<evidence type="ECO:0008006" key="8">
    <source>
        <dbReference type="Google" id="ProtNLM"/>
    </source>
</evidence>
<dbReference type="Gene3D" id="1.20.120.550">
    <property type="entry name" value="Membrane associated eicosanoid/glutathione metabolism-like domain"/>
    <property type="match status" value="1"/>
</dbReference>
<sequence>MSDELTYLTYTALLTLLLWVPYILNQISTLGLLNALGYPENANPGADWARRLKAAHYNAVENLVVFATLVLIVEVSGIGSAATAFSSMIFFFSRIVHVLSYTFAVPYVRTLSFAVSFFAMMGIAWQIITG</sequence>
<dbReference type="GO" id="GO:0016020">
    <property type="term" value="C:membrane"/>
    <property type="evidence" value="ECO:0007669"/>
    <property type="project" value="UniProtKB-SubCell"/>
</dbReference>
<gene>
    <name evidence="6" type="ORF">CNF02_05480</name>
</gene>
<dbReference type="AlphaFoldDB" id="A0A2A5WDC7"/>
<protein>
    <recommendedName>
        <fullName evidence="8">MAPEG family protein</fullName>
    </recommendedName>
</protein>
<evidence type="ECO:0000256" key="3">
    <source>
        <dbReference type="ARBA" id="ARBA00022989"/>
    </source>
</evidence>
<evidence type="ECO:0000313" key="6">
    <source>
        <dbReference type="EMBL" id="PDH34247.1"/>
    </source>
</evidence>
<dbReference type="InterPro" id="IPR001129">
    <property type="entry name" value="Membr-assoc_MAPEG"/>
</dbReference>
<feature type="transmembrane region" description="Helical" evidence="5">
    <location>
        <begin position="7"/>
        <end position="24"/>
    </location>
</feature>
<dbReference type="InterPro" id="IPR023352">
    <property type="entry name" value="MAPEG-like_dom_sf"/>
</dbReference>
<dbReference type="Pfam" id="PF01124">
    <property type="entry name" value="MAPEG"/>
    <property type="match status" value="1"/>
</dbReference>